<accession>A0AAU8DJF1</accession>
<protein>
    <recommendedName>
        <fullName evidence="6 7">6-phosphogluconolactonase</fullName>
        <shortName evidence="7">6PGL</shortName>
        <ecNumber evidence="5 7">3.1.1.31</ecNumber>
    </recommendedName>
</protein>
<dbReference type="Pfam" id="PF01182">
    <property type="entry name" value="Glucosamine_iso"/>
    <property type="match status" value="1"/>
</dbReference>
<evidence type="ECO:0000259" key="8">
    <source>
        <dbReference type="Pfam" id="PF01182"/>
    </source>
</evidence>
<evidence type="ECO:0000256" key="2">
    <source>
        <dbReference type="ARBA" id="ARBA00002681"/>
    </source>
</evidence>
<evidence type="ECO:0000313" key="9">
    <source>
        <dbReference type="EMBL" id="XCG61900.1"/>
    </source>
</evidence>
<dbReference type="InterPro" id="IPR005900">
    <property type="entry name" value="6-phosphogluconolactonase_DevB"/>
</dbReference>
<name>A0AAU8DJF1_9ACTN</name>
<comment type="pathway">
    <text evidence="3 7">Carbohydrate degradation; pentose phosphate pathway; D-ribulose 5-phosphate from D-glucose 6-phosphate (oxidative stage): step 2/3.</text>
</comment>
<dbReference type="InterPro" id="IPR006148">
    <property type="entry name" value="Glc/Gal-6P_isomerase"/>
</dbReference>
<evidence type="ECO:0000256" key="4">
    <source>
        <dbReference type="ARBA" id="ARBA00010662"/>
    </source>
</evidence>
<dbReference type="CDD" id="cd01400">
    <property type="entry name" value="6PGL"/>
    <property type="match status" value="1"/>
</dbReference>
<dbReference type="PANTHER" id="PTHR11054">
    <property type="entry name" value="6-PHOSPHOGLUCONOLACTONASE"/>
    <property type="match status" value="1"/>
</dbReference>
<dbReference type="AlphaFoldDB" id="A0AAU8DJF1"/>
<comment type="catalytic activity">
    <reaction evidence="1 7">
        <text>6-phospho-D-glucono-1,5-lactone + H2O = 6-phospho-D-gluconate + H(+)</text>
        <dbReference type="Rhea" id="RHEA:12556"/>
        <dbReference type="ChEBI" id="CHEBI:15377"/>
        <dbReference type="ChEBI" id="CHEBI:15378"/>
        <dbReference type="ChEBI" id="CHEBI:57955"/>
        <dbReference type="ChEBI" id="CHEBI:58759"/>
        <dbReference type="EC" id="3.1.1.31"/>
    </reaction>
</comment>
<evidence type="ECO:0000256" key="5">
    <source>
        <dbReference type="ARBA" id="ARBA00013198"/>
    </source>
</evidence>
<dbReference type="InterPro" id="IPR037171">
    <property type="entry name" value="NagB/RpiA_transferase-like"/>
</dbReference>
<dbReference type="EMBL" id="CP159218">
    <property type="protein sequence ID" value="XCG61900.1"/>
    <property type="molecule type" value="Genomic_DNA"/>
</dbReference>
<dbReference type="EC" id="3.1.1.31" evidence="5 7"/>
<dbReference type="Gene3D" id="3.40.50.1360">
    <property type="match status" value="1"/>
</dbReference>
<reference evidence="9" key="1">
    <citation type="submission" date="2024-05" db="EMBL/GenBank/DDBJ databases">
        <authorList>
            <person name="Cai S.Y."/>
            <person name="Jin L.M."/>
            <person name="Li H.R."/>
        </authorList>
    </citation>
    <scope>NUCLEOTIDE SEQUENCE</scope>
    <source>
        <strain evidence="9">A5-74</strain>
    </source>
</reference>
<dbReference type="NCBIfam" id="TIGR01198">
    <property type="entry name" value="pgl"/>
    <property type="match status" value="1"/>
</dbReference>
<evidence type="ECO:0000256" key="7">
    <source>
        <dbReference type="RuleBase" id="RU365095"/>
    </source>
</evidence>
<proteinExistence type="inferred from homology"/>
<dbReference type="SUPFAM" id="SSF100950">
    <property type="entry name" value="NagB/RpiA/CoA transferase-like"/>
    <property type="match status" value="1"/>
</dbReference>
<evidence type="ECO:0000256" key="1">
    <source>
        <dbReference type="ARBA" id="ARBA00000832"/>
    </source>
</evidence>
<evidence type="ECO:0000256" key="6">
    <source>
        <dbReference type="ARBA" id="ARBA00020337"/>
    </source>
</evidence>
<dbReference type="GO" id="GO:0006098">
    <property type="term" value="P:pentose-phosphate shunt"/>
    <property type="evidence" value="ECO:0007669"/>
    <property type="project" value="InterPro"/>
</dbReference>
<organism evidence="9">
    <name type="scientific">Nakamurella sp. A5-74</name>
    <dbReference type="NCBI Taxonomy" id="3158264"/>
    <lineage>
        <taxon>Bacteria</taxon>
        <taxon>Bacillati</taxon>
        <taxon>Actinomycetota</taxon>
        <taxon>Actinomycetes</taxon>
        <taxon>Nakamurellales</taxon>
        <taxon>Nakamurellaceae</taxon>
        <taxon>Nakamurella</taxon>
    </lineage>
</organism>
<feature type="domain" description="Glucosamine/galactosamine-6-phosphate isomerase" evidence="8">
    <location>
        <begin position="10"/>
        <end position="231"/>
    </location>
</feature>
<dbReference type="InterPro" id="IPR039104">
    <property type="entry name" value="6PGL"/>
</dbReference>
<dbReference type="GO" id="GO:0017057">
    <property type="term" value="F:6-phosphogluconolactonase activity"/>
    <property type="evidence" value="ECO:0007669"/>
    <property type="project" value="UniProtKB-UniRule"/>
</dbReference>
<evidence type="ECO:0000256" key="3">
    <source>
        <dbReference type="ARBA" id="ARBA00004961"/>
    </source>
</evidence>
<dbReference type="GO" id="GO:0005975">
    <property type="term" value="P:carbohydrate metabolic process"/>
    <property type="evidence" value="ECO:0007669"/>
    <property type="project" value="UniProtKB-UniRule"/>
</dbReference>
<sequence>MTDRLVVVHPDAATLAASAAARMIALLQDVQASVNVATVALTGGGSGIAVLEQVAASPLRDLVDWSRVEIFWGDERFVPADDPERNAKQAWEALLSKVGVDPARVHEMPASDGEFGDDVDAATHAYAVEPPDHLDLVLIGVGGEGHVLSVFPDSPAVAVTEDGPRVVAVRDCPKPPPTRISLTLPYIQRATQVWALVSGDAKAEALARAAGGEPASAVPVAGAVGRERTVWLLDTAAASQL</sequence>
<comment type="similarity">
    <text evidence="4 7">Belongs to the glucosamine/galactosamine-6-phosphate isomerase family. 6-phosphogluconolactonase subfamily.</text>
</comment>
<keyword evidence="7 9" id="KW-0378">Hydrolase</keyword>
<comment type="function">
    <text evidence="2 7">Hydrolysis of 6-phosphogluconolactone to 6-phosphogluconate.</text>
</comment>
<dbReference type="RefSeq" id="WP_353647516.1">
    <property type="nucleotide sequence ID" value="NZ_CP159218.1"/>
</dbReference>
<gene>
    <name evidence="7 9" type="primary">pgl</name>
    <name evidence="9" type="ORF">ABLG96_11440</name>
</gene>
<dbReference type="PANTHER" id="PTHR11054:SF0">
    <property type="entry name" value="6-PHOSPHOGLUCONOLACTONASE"/>
    <property type="match status" value="1"/>
</dbReference>